<sequence length="862" mass="88145">MAYDNEGNYFDEGNYADEVNYGDTGGMGSDLAVDTGGTEPNPDFAVDMSPQGDAAQPDTTGMISDGGMGPDFAVQGYYDDSGNYVDPDQFAVQPDGTPMSVVQEPPPPPPEVNPDFAVQGYYDDNGNYVDPGQFAVDTGGGAPTGGATTSGVNYLTGADISYIAPPPPTEGANEGTYDNEGNYIPPYTNPYANGFLKIGDKNIAAAGLESGGGFNGSYYAARTNTGDLAAAVMASDGQGVRLVDGSGNIIYEGTGSKGAQDATSLANYISTSDGKNAAWNIQIEDPANKGTYNSAGYESVDKVKNKFDVGSFLVDIAVPMVLMAIPGMQGFGAAMMGGLGATGTLAAVGATALNAGLGSVAAGIVNGRSAEDIIKSAGMTMLTAGALKGVGADKIINNTIGKVTNPIQGTLTSTVRNGIDGVLGAGTSGRLAGEITTAATKLGEGTVSAINVFANPLTSGVNAVSNLVGAGSNLVHGSSVTNNKNTTGNAKNSDEGVLTDDNPSYINPDGSVQPKVTPTTNPYDVDPVTVTGTRVTAATPNIPVGPPTGNDVEKVEVLGKRTPTGPPSPVVNVDPLTDPKGDVEKVEVLGKRTPTGPPSPVVPVDPLTDPEGDVEKVEVIGTKPTGPIIVVPPITPTGPTTQPTGPTTQPTGPTGTLPTGPTGTLPTGPTTQPTGPIIVVPSDTKPKTPKDALTIDDLRDILGKNFRAKLPKSRMQLGQRQVTLTPEQWRQYALYPRGGPQRGGEEAFFNYAVEPLMKPVAAARGGAINDFAVAAARGGRNFAVNGPGTGRSDSIAAKLSDGEYVMDAETVALLGDGSSKAGAQRLDQMRVNIRKHKGQNLAKGRFSVNAKSPERYMSGGHS</sequence>
<reference evidence="2" key="1">
    <citation type="submission" date="2020-04" db="EMBL/GenBank/DDBJ databases">
        <authorList>
            <person name="Chiriac C."/>
            <person name="Salcher M."/>
            <person name="Ghai R."/>
            <person name="Kavagutti S V."/>
        </authorList>
    </citation>
    <scope>NUCLEOTIDE SEQUENCE</scope>
</reference>
<accession>A0A6J5MDP8</accession>
<feature type="region of interest" description="Disordered" evidence="1">
    <location>
        <begin position="560"/>
        <end position="610"/>
    </location>
</feature>
<name>A0A6J5MDP8_9CAUD</name>
<feature type="region of interest" description="Disordered" evidence="1">
    <location>
        <begin position="508"/>
        <end position="527"/>
    </location>
</feature>
<dbReference type="EMBL" id="LR796432">
    <property type="protein sequence ID" value="CAB4143987.1"/>
    <property type="molecule type" value="Genomic_DNA"/>
</dbReference>
<proteinExistence type="predicted"/>
<feature type="region of interest" description="Disordered" evidence="1">
    <location>
        <begin position="477"/>
        <end position="501"/>
    </location>
</feature>
<protein>
    <submittedName>
        <fullName evidence="2">Uncharacterized protein</fullName>
    </submittedName>
</protein>
<feature type="compositionally biased region" description="Low complexity" evidence="1">
    <location>
        <begin position="481"/>
        <end position="491"/>
    </location>
</feature>
<evidence type="ECO:0000256" key="1">
    <source>
        <dbReference type="SAM" id="MobiDB-lite"/>
    </source>
</evidence>
<gene>
    <name evidence="2" type="ORF">UFOVP468_3</name>
</gene>
<feature type="compositionally biased region" description="Low complexity" evidence="1">
    <location>
        <begin position="625"/>
        <end position="681"/>
    </location>
</feature>
<feature type="region of interest" description="Disordered" evidence="1">
    <location>
        <begin position="625"/>
        <end position="691"/>
    </location>
</feature>
<evidence type="ECO:0000313" key="2">
    <source>
        <dbReference type="EMBL" id="CAB4143987.1"/>
    </source>
</evidence>
<organism evidence="2">
    <name type="scientific">uncultured Caudovirales phage</name>
    <dbReference type="NCBI Taxonomy" id="2100421"/>
    <lineage>
        <taxon>Viruses</taxon>
        <taxon>Duplodnaviria</taxon>
        <taxon>Heunggongvirae</taxon>
        <taxon>Uroviricota</taxon>
        <taxon>Caudoviricetes</taxon>
        <taxon>Peduoviridae</taxon>
        <taxon>Maltschvirus</taxon>
        <taxon>Maltschvirus maltsch</taxon>
    </lineage>
</organism>
<feature type="compositionally biased region" description="Basic and acidic residues" evidence="1">
    <location>
        <begin position="577"/>
        <end position="590"/>
    </location>
</feature>